<dbReference type="GeneID" id="28996801"/>
<keyword evidence="2" id="KW-1185">Reference proteome</keyword>
<sequence length="181" mass="20496">MSCRNVTKDTSAVDSIIIKESAPWMKSVSRLEKHFRRCEGEHQVRDLMTKVNSFIENTKQYFDHPEMIFPVTSEVKAPGRLKQVKRKKISPKELCLAQAHKSSWSEKAEVVFERCVPISLFITISKRPVARLRTDIALLPPDGRSPALLMVTVSIPIQINYSSALIVLPTCHSAQGLERKP</sequence>
<proteinExistence type="predicted"/>
<name>A0A162U3X6_PHYB8</name>
<protein>
    <submittedName>
        <fullName evidence="1">Uncharacterized protein</fullName>
    </submittedName>
</protein>
<gene>
    <name evidence="1" type="ORF">PHYBLDRAFT_168584</name>
</gene>
<dbReference type="AlphaFoldDB" id="A0A162U3X6"/>
<dbReference type="RefSeq" id="XP_018291272.1">
    <property type="nucleotide sequence ID" value="XM_018435895.1"/>
</dbReference>
<dbReference type="Proteomes" id="UP000077315">
    <property type="component" value="Unassembled WGS sequence"/>
</dbReference>
<evidence type="ECO:0000313" key="2">
    <source>
        <dbReference type="Proteomes" id="UP000077315"/>
    </source>
</evidence>
<evidence type="ECO:0000313" key="1">
    <source>
        <dbReference type="EMBL" id="OAD73232.1"/>
    </source>
</evidence>
<dbReference type="VEuPathDB" id="FungiDB:PHYBLDRAFT_168584"/>
<dbReference type="InParanoid" id="A0A162U3X6"/>
<reference evidence="2" key="1">
    <citation type="submission" date="2015-06" db="EMBL/GenBank/DDBJ databases">
        <title>Expansion of signal transduction pathways in fungi by whole-genome duplication.</title>
        <authorList>
            <consortium name="DOE Joint Genome Institute"/>
            <person name="Corrochano L.M."/>
            <person name="Kuo A."/>
            <person name="Marcet-Houben M."/>
            <person name="Polaino S."/>
            <person name="Salamov A."/>
            <person name="Villalobos J.M."/>
            <person name="Alvarez M.I."/>
            <person name="Avalos J."/>
            <person name="Benito E.P."/>
            <person name="Benoit I."/>
            <person name="Burger G."/>
            <person name="Camino L.P."/>
            <person name="Canovas D."/>
            <person name="Cerda-Olmedo E."/>
            <person name="Cheng J.-F."/>
            <person name="Dominguez A."/>
            <person name="Elias M."/>
            <person name="Eslava A.P."/>
            <person name="Glaser F."/>
            <person name="Grimwood J."/>
            <person name="Gutierrez G."/>
            <person name="Heitman J."/>
            <person name="Henrissat B."/>
            <person name="Iturriaga E.A."/>
            <person name="Lang B.F."/>
            <person name="Lavin J.L."/>
            <person name="Lee S."/>
            <person name="Li W."/>
            <person name="Lindquist E."/>
            <person name="Lopez-Garcia S."/>
            <person name="Luque E.M."/>
            <person name="Marcos A.T."/>
            <person name="Martin J."/>
            <person name="McCluskey K."/>
            <person name="Medina H.R."/>
            <person name="Miralles-Duran A."/>
            <person name="Miyazaki A."/>
            <person name="Munoz-Torres E."/>
            <person name="Oguiza J.A."/>
            <person name="Ohm R."/>
            <person name="Olmedo M."/>
            <person name="Orejas M."/>
            <person name="Ortiz-Castellanos L."/>
            <person name="Pisabarro A.G."/>
            <person name="Rodriguez-Romero J."/>
            <person name="Ruiz-Herrera J."/>
            <person name="Ruiz-Vazquez R."/>
            <person name="Sanz C."/>
            <person name="Schackwitz W."/>
            <person name="Schmutz J."/>
            <person name="Shahriari M."/>
            <person name="Shelest E."/>
            <person name="Silva-Franco F."/>
            <person name="Soanes D."/>
            <person name="Syed K."/>
            <person name="Tagua V.G."/>
            <person name="Talbot N.J."/>
            <person name="Thon M."/>
            <person name="De vries R.P."/>
            <person name="Wiebenga A."/>
            <person name="Yadav J.S."/>
            <person name="Braun E.L."/>
            <person name="Baker S."/>
            <person name="Garre V."/>
            <person name="Horwitz B."/>
            <person name="Torres-Martinez S."/>
            <person name="Idnurm A."/>
            <person name="Herrera-Estrella A."/>
            <person name="Gabaldon T."/>
            <person name="Grigoriev I.V."/>
        </authorList>
    </citation>
    <scope>NUCLEOTIDE SEQUENCE [LARGE SCALE GENOMIC DNA]</scope>
    <source>
        <strain evidence="2">NRRL 1555(-)</strain>
    </source>
</reference>
<dbReference type="EMBL" id="KV440981">
    <property type="protein sequence ID" value="OAD73232.1"/>
    <property type="molecule type" value="Genomic_DNA"/>
</dbReference>
<organism evidence="1 2">
    <name type="scientific">Phycomyces blakesleeanus (strain ATCC 8743b / DSM 1359 / FGSC 10004 / NBRC 33097 / NRRL 1555)</name>
    <dbReference type="NCBI Taxonomy" id="763407"/>
    <lineage>
        <taxon>Eukaryota</taxon>
        <taxon>Fungi</taxon>
        <taxon>Fungi incertae sedis</taxon>
        <taxon>Mucoromycota</taxon>
        <taxon>Mucoromycotina</taxon>
        <taxon>Mucoromycetes</taxon>
        <taxon>Mucorales</taxon>
        <taxon>Phycomycetaceae</taxon>
        <taxon>Phycomyces</taxon>
    </lineage>
</organism>
<dbReference type="OrthoDB" id="10667963at2759"/>
<accession>A0A162U3X6</accession>